<dbReference type="PANTHER" id="PTHR37318:SF1">
    <property type="entry name" value="BSL7504 PROTEIN"/>
    <property type="match status" value="1"/>
</dbReference>
<keyword evidence="2" id="KW-0238">DNA-binding</keyword>
<dbReference type="SUPFAM" id="SSF46785">
    <property type="entry name" value="Winged helix' DNA-binding domain"/>
    <property type="match status" value="1"/>
</dbReference>
<evidence type="ECO:0000313" key="3">
    <source>
        <dbReference type="Proteomes" id="UP000579605"/>
    </source>
</evidence>
<dbReference type="Pfam" id="PF13601">
    <property type="entry name" value="HTH_34"/>
    <property type="match status" value="1"/>
</dbReference>
<dbReference type="Gene3D" id="1.10.10.10">
    <property type="entry name" value="Winged helix-like DNA-binding domain superfamily/Winged helix DNA-binding domain"/>
    <property type="match status" value="1"/>
</dbReference>
<keyword evidence="3" id="KW-1185">Reference proteome</keyword>
<dbReference type="AlphaFoldDB" id="A0A852ZKK4"/>
<proteinExistence type="predicted"/>
<dbReference type="Proteomes" id="UP000579605">
    <property type="component" value="Unassembled WGS sequence"/>
</dbReference>
<name>A0A852ZKK4_9ACTN</name>
<dbReference type="RefSeq" id="WP_179790130.1">
    <property type="nucleotide sequence ID" value="NZ_BAAARR010000021.1"/>
</dbReference>
<dbReference type="InterPro" id="IPR036390">
    <property type="entry name" value="WH_DNA-bd_sf"/>
</dbReference>
<evidence type="ECO:0000313" key="2">
    <source>
        <dbReference type="EMBL" id="NYH92753.1"/>
    </source>
</evidence>
<sequence length="104" mass="11357">MSHPRHQLDAVIHNPTRFSIMAALLPADKVEFRFVRDTVEITDSVLSQHVTTLEEAGYVKVTKGQVGRRPRTWLAATRAGRTAFAKHLDVLNQLAAGPSAAPGS</sequence>
<dbReference type="EMBL" id="JACBZH010000001">
    <property type="protein sequence ID" value="NYH92753.1"/>
    <property type="molecule type" value="Genomic_DNA"/>
</dbReference>
<dbReference type="PANTHER" id="PTHR37318">
    <property type="entry name" value="BSL7504 PROTEIN"/>
    <property type="match status" value="1"/>
</dbReference>
<gene>
    <name evidence="2" type="ORF">F4554_005391</name>
</gene>
<protein>
    <submittedName>
        <fullName evidence="2">DNA-binding MarR family transcriptional regulator</fullName>
    </submittedName>
</protein>
<dbReference type="InterPro" id="IPR027395">
    <property type="entry name" value="WH_DNA-bd_dom"/>
</dbReference>
<evidence type="ECO:0000259" key="1">
    <source>
        <dbReference type="Pfam" id="PF13601"/>
    </source>
</evidence>
<comment type="caution">
    <text evidence="2">The sequence shown here is derived from an EMBL/GenBank/DDBJ whole genome shotgun (WGS) entry which is preliminary data.</text>
</comment>
<dbReference type="InterPro" id="IPR036388">
    <property type="entry name" value="WH-like_DNA-bd_sf"/>
</dbReference>
<dbReference type="GO" id="GO:0003677">
    <property type="term" value="F:DNA binding"/>
    <property type="evidence" value="ECO:0007669"/>
    <property type="project" value="UniProtKB-KW"/>
</dbReference>
<reference evidence="2 3" key="1">
    <citation type="submission" date="2020-07" db="EMBL/GenBank/DDBJ databases">
        <title>Sequencing the genomes of 1000 actinobacteria strains.</title>
        <authorList>
            <person name="Klenk H.-P."/>
        </authorList>
    </citation>
    <scope>NUCLEOTIDE SEQUENCE [LARGE SCALE GENOMIC DNA]</scope>
    <source>
        <strain evidence="2 3">DSM 18448</strain>
    </source>
</reference>
<accession>A0A852ZKK4</accession>
<feature type="domain" description="Winged helix DNA-binding" evidence="1">
    <location>
        <begin position="17"/>
        <end position="94"/>
    </location>
</feature>
<organism evidence="2 3">
    <name type="scientific">Actinopolymorpha rutila</name>
    <dbReference type="NCBI Taxonomy" id="446787"/>
    <lineage>
        <taxon>Bacteria</taxon>
        <taxon>Bacillati</taxon>
        <taxon>Actinomycetota</taxon>
        <taxon>Actinomycetes</taxon>
        <taxon>Propionibacteriales</taxon>
        <taxon>Actinopolymorphaceae</taxon>
        <taxon>Actinopolymorpha</taxon>
    </lineage>
</organism>